<dbReference type="Proteomes" id="UP000255460">
    <property type="component" value="Unassembled WGS sequence"/>
</dbReference>
<evidence type="ECO:0000313" key="1">
    <source>
        <dbReference type="EMBL" id="STE88154.1"/>
    </source>
</evidence>
<dbReference type="AlphaFoldDB" id="A0A376KZS4"/>
<sequence length="113" mass="12447">MIGGRSYCVFSSDDGKAKVPFPATLSFITRNGATKTYDAGCDDSWRDMTDALWLTTPWTDISGEVGQMDKTTVKFSIPMDNAISLRTVDDNGWFGEVSASGEIHVQATWRNIN</sequence>
<protein>
    <submittedName>
        <fullName evidence="1">Putative fimbrial protein</fullName>
    </submittedName>
</protein>
<accession>A0A376KZS4</accession>
<reference evidence="1 2" key="1">
    <citation type="submission" date="2018-06" db="EMBL/GenBank/DDBJ databases">
        <authorList>
            <consortium name="Pathogen Informatics"/>
            <person name="Doyle S."/>
        </authorList>
    </citation>
    <scope>NUCLEOTIDE SEQUENCE [LARGE SCALE GENOMIC DNA]</scope>
    <source>
        <strain evidence="1 2">NCTC10418</strain>
    </source>
</reference>
<evidence type="ECO:0000313" key="2">
    <source>
        <dbReference type="Proteomes" id="UP000255460"/>
    </source>
</evidence>
<dbReference type="EMBL" id="UFZQ01000001">
    <property type="protein sequence ID" value="STE88154.1"/>
    <property type="molecule type" value="Genomic_DNA"/>
</dbReference>
<organism evidence="1 2">
    <name type="scientific">Escherichia coli</name>
    <dbReference type="NCBI Taxonomy" id="562"/>
    <lineage>
        <taxon>Bacteria</taxon>
        <taxon>Pseudomonadati</taxon>
        <taxon>Pseudomonadota</taxon>
        <taxon>Gammaproteobacteria</taxon>
        <taxon>Enterobacterales</taxon>
        <taxon>Enterobacteriaceae</taxon>
        <taxon>Escherichia</taxon>
    </lineage>
</organism>
<gene>
    <name evidence="1" type="ORF">NCTC10418_05846</name>
</gene>
<name>A0A376KZS4_ECOLX</name>
<proteinExistence type="predicted"/>